<evidence type="ECO:0000256" key="6">
    <source>
        <dbReference type="ARBA" id="ARBA00022970"/>
    </source>
</evidence>
<dbReference type="GO" id="GO:0003333">
    <property type="term" value="P:amino acid transmembrane transport"/>
    <property type="evidence" value="ECO:0007669"/>
    <property type="project" value="InterPro"/>
</dbReference>
<evidence type="ECO:0000256" key="1">
    <source>
        <dbReference type="ARBA" id="ARBA00004429"/>
    </source>
</evidence>
<feature type="transmembrane region" description="Helical" evidence="9">
    <location>
        <begin position="150"/>
        <end position="170"/>
    </location>
</feature>
<name>A0A0F9IK54_9ZZZZ</name>
<keyword evidence="7 9" id="KW-1133">Transmembrane helix</keyword>
<keyword evidence="8 9" id="KW-0472">Membrane</keyword>
<evidence type="ECO:0008006" key="11">
    <source>
        <dbReference type="Google" id="ProtNLM"/>
    </source>
</evidence>
<keyword evidence="4" id="KW-0997">Cell inner membrane</keyword>
<dbReference type="InterPro" id="IPR018227">
    <property type="entry name" value="Amino_acid_transport_2"/>
</dbReference>
<feature type="transmembrane region" description="Helical" evidence="9">
    <location>
        <begin position="87"/>
        <end position="106"/>
    </location>
</feature>
<dbReference type="Gene3D" id="1.20.1740.10">
    <property type="entry name" value="Amino acid/polyamine transporter I"/>
    <property type="match status" value="1"/>
</dbReference>
<evidence type="ECO:0000256" key="7">
    <source>
        <dbReference type="ARBA" id="ARBA00022989"/>
    </source>
</evidence>
<dbReference type="PRINTS" id="PR00166">
    <property type="entry name" value="AROAAPRMEASE"/>
</dbReference>
<feature type="transmembrane region" description="Helical" evidence="9">
    <location>
        <begin position="336"/>
        <end position="356"/>
    </location>
</feature>
<reference evidence="10" key="1">
    <citation type="journal article" date="2015" name="Nature">
        <title>Complex archaea that bridge the gap between prokaryotes and eukaryotes.</title>
        <authorList>
            <person name="Spang A."/>
            <person name="Saw J.H."/>
            <person name="Jorgensen S.L."/>
            <person name="Zaremba-Niedzwiedzka K."/>
            <person name="Martijn J."/>
            <person name="Lind A.E."/>
            <person name="van Eijk R."/>
            <person name="Schleper C."/>
            <person name="Guy L."/>
            <person name="Ettema T.J."/>
        </authorList>
    </citation>
    <scope>NUCLEOTIDE SEQUENCE</scope>
</reference>
<feature type="transmembrane region" description="Helical" evidence="9">
    <location>
        <begin position="311"/>
        <end position="330"/>
    </location>
</feature>
<dbReference type="EMBL" id="LAZR01018988">
    <property type="protein sequence ID" value="KKL94200.1"/>
    <property type="molecule type" value="Genomic_DNA"/>
</dbReference>
<dbReference type="GO" id="GO:0005886">
    <property type="term" value="C:plasma membrane"/>
    <property type="evidence" value="ECO:0007669"/>
    <property type="project" value="UniProtKB-SubCell"/>
</dbReference>
<feature type="transmembrane region" description="Helical" evidence="9">
    <location>
        <begin position="218"/>
        <end position="240"/>
    </location>
</feature>
<evidence type="ECO:0000256" key="3">
    <source>
        <dbReference type="ARBA" id="ARBA00022475"/>
    </source>
</evidence>
<comment type="subcellular location">
    <subcellularLocation>
        <location evidence="1">Cell inner membrane</location>
        <topology evidence="1">Multi-pass membrane protein</topology>
    </subcellularLocation>
</comment>
<sequence>MKKLKLQPGSVLGGMLLIAGSCIGAGMLGLPVLLGLTGFFPSIILLLVSWVFMTFTGLLLIEVNGWFYERVNIISMSEKAFGKAGKIISWVLYLFLFYSLLVAYIAGSGKLFSSFLPFAISQNLTSIFFVIFFGVIVYFGTKVVDFSNRLLMIGLIVTYLFMIFLGVSKVQFSFFAHVNMKYFLLPLAVLVTSFGFHNMIPTVTAYMKGDLQKTKKAILGGSFFALLIYLFWIVLILGIVPVGGKFGLYEAFIEGNEATISLRNVLQSKLVVTFAAWFSFFAIVTSFLAQSLGLMHFIADGLKVKPDHRNNWWLAILAILPPTIFALSYPDIFFKALGFAGAYCAVIIFCIFPALMAWIGRYINKETSSYHAKGGKISLILVLLFSFVIIFNQLISTFR</sequence>
<protein>
    <recommendedName>
        <fullName evidence="11">Amino acid transporter transmembrane domain-containing protein</fullName>
    </recommendedName>
</protein>
<evidence type="ECO:0000313" key="10">
    <source>
        <dbReference type="EMBL" id="KKL94200.1"/>
    </source>
</evidence>
<organism evidence="10">
    <name type="scientific">marine sediment metagenome</name>
    <dbReference type="NCBI Taxonomy" id="412755"/>
    <lineage>
        <taxon>unclassified sequences</taxon>
        <taxon>metagenomes</taxon>
        <taxon>ecological metagenomes</taxon>
    </lineage>
</organism>
<feature type="transmembrane region" description="Helical" evidence="9">
    <location>
        <begin position="274"/>
        <end position="299"/>
    </location>
</feature>
<dbReference type="Pfam" id="PF03222">
    <property type="entry name" value="Trp_Tyr_perm"/>
    <property type="match status" value="1"/>
</dbReference>
<dbReference type="PROSITE" id="PS51257">
    <property type="entry name" value="PROKAR_LIPOPROTEIN"/>
    <property type="match status" value="1"/>
</dbReference>
<evidence type="ECO:0000256" key="9">
    <source>
        <dbReference type="SAM" id="Phobius"/>
    </source>
</evidence>
<accession>A0A0F9IK54</accession>
<evidence type="ECO:0000256" key="5">
    <source>
        <dbReference type="ARBA" id="ARBA00022692"/>
    </source>
</evidence>
<dbReference type="PANTHER" id="PTHR46997:SF2">
    <property type="entry name" value="TYROSINE-SPECIFIC TRANSPORT SYSTEM"/>
    <property type="match status" value="1"/>
</dbReference>
<evidence type="ECO:0000256" key="8">
    <source>
        <dbReference type="ARBA" id="ARBA00023136"/>
    </source>
</evidence>
<keyword evidence="2" id="KW-0813">Transport</keyword>
<keyword evidence="3" id="KW-1003">Cell membrane</keyword>
<feature type="transmembrane region" description="Helical" evidence="9">
    <location>
        <begin position="39"/>
        <end position="67"/>
    </location>
</feature>
<feature type="transmembrane region" description="Helical" evidence="9">
    <location>
        <begin position="182"/>
        <end position="206"/>
    </location>
</feature>
<evidence type="ECO:0000256" key="2">
    <source>
        <dbReference type="ARBA" id="ARBA00022448"/>
    </source>
</evidence>
<evidence type="ECO:0000256" key="4">
    <source>
        <dbReference type="ARBA" id="ARBA00022519"/>
    </source>
</evidence>
<proteinExistence type="predicted"/>
<dbReference type="PANTHER" id="PTHR46997">
    <property type="entry name" value="LOW AFFINITY TRYPTOPHAN PERMEASE-RELATED"/>
    <property type="match status" value="1"/>
</dbReference>
<feature type="transmembrane region" description="Helical" evidence="9">
    <location>
        <begin position="12"/>
        <end position="33"/>
    </location>
</feature>
<feature type="transmembrane region" description="Helical" evidence="9">
    <location>
        <begin position="377"/>
        <end position="395"/>
    </location>
</feature>
<dbReference type="GO" id="GO:0015173">
    <property type="term" value="F:aromatic amino acid transmembrane transporter activity"/>
    <property type="evidence" value="ECO:0007669"/>
    <property type="project" value="InterPro"/>
</dbReference>
<gene>
    <name evidence="10" type="ORF">LCGC14_1867030</name>
</gene>
<comment type="caution">
    <text evidence="10">The sequence shown here is derived from an EMBL/GenBank/DDBJ whole genome shotgun (WGS) entry which is preliminary data.</text>
</comment>
<feature type="transmembrane region" description="Helical" evidence="9">
    <location>
        <begin position="118"/>
        <end position="138"/>
    </location>
</feature>
<keyword evidence="5 9" id="KW-0812">Transmembrane</keyword>
<dbReference type="InterPro" id="IPR013059">
    <property type="entry name" value="Trp_tyr_transpt"/>
</dbReference>
<dbReference type="AlphaFoldDB" id="A0A0F9IK54"/>
<keyword evidence="6" id="KW-0029">Amino-acid transport</keyword>